<proteinExistence type="predicted"/>
<comment type="caution">
    <text evidence="2">The sequence shown here is derived from an EMBL/GenBank/DDBJ whole genome shotgun (WGS) entry which is preliminary data.</text>
</comment>
<sequence length="145" mass="16125">MPHPTFFSWHHELDHLRSSVVCSTPHLEDAHKTWISAPAWQMVTPVGEAATEALILSELKHTAVTAVLIGPETTGRRWVQHEIDSSLKRGNGLFGIYLHNIEDEFGSTVPQGANPLPPGYPTYDWVLEDGFSNLGHWVDAAYFAP</sequence>
<reference evidence="3" key="1">
    <citation type="submission" date="2015-12" db="EMBL/GenBank/DDBJ databases">
        <authorList>
            <person name="Nair G.R."/>
            <person name="Kaur G."/>
            <person name="Mayilraj S."/>
        </authorList>
    </citation>
    <scope>NUCLEOTIDE SEQUENCE [LARGE SCALE GENOMIC DNA]</scope>
    <source>
        <strain evidence="3">CD08_7</strain>
    </source>
</reference>
<feature type="domain" description="Thoeris protein ThsB TIR-like" evidence="1">
    <location>
        <begin position="6"/>
        <end position="101"/>
    </location>
</feature>
<dbReference type="Proteomes" id="UP000054023">
    <property type="component" value="Unassembled WGS sequence"/>
</dbReference>
<dbReference type="InterPro" id="IPR036490">
    <property type="entry name" value="ThsB_TIR-like_sf"/>
</dbReference>
<dbReference type="Pfam" id="PF08937">
    <property type="entry name" value="ThsB_TIR"/>
    <property type="match status" value="1"/>
</dbReference>
<protein>
    <recommendedName>
        <fullName evidence="1">Thoeris protein ThsB TIR-like domain-containing protein</fullName>
    </recommendedName>
</protein>
<name>A0A0W8IH01_9MICC</name>
<evidence type="ECO:0000313" key="2">
    <source>
        <dbReference type="EMBL" id="KUG59115.1"/>
    </source>
</evidence>
<dbReference type="SUPFAM" id="SSF52206">
    <property type="entry name" value="Hypothetical protein MTH538"/>
    <property type="match status" value="1"/>
</dbReference>
<gene>
    <name evidence="2" type="ORF">AVL63_03735</name>
</gene>
<evidence type="ECO:0000259" key="1">
    <source>
        <dbReference type="Pfam" id="PF08937"/>
    </source>
</evidence>
<organism evidence="2 3">
    <name type="scientific">Nesterenkonia jeotgali</name>
    <dbReference type="NCBI Taxonomy" id="317018"/>
    <lineage>
        <taxon>Bacteria</taxon>
        <taxon>Bacillati</taxon>
        <taxon>Actinomycetota</taxon>
        <taxon>Actinomycetes</taxon>
        <taxon>Micrococcales</taxon>
        <taxon>Micrococcaceae</taxon>
        <taxon>Nesterenkonia</taxon>
    </lineage>
</organism>
<keyword evidence="3" id="KW-1185">Reference proteome</keyword>
<dbReference type="RefSeq" id="WP_058888799.1">
    <property type="nucleotide sequence ID" value="NZ_LQBM01000003.1"/>
</dbReference>
<dbReference type="InterPro" id="IPR015032">
    <property type="entry name" value="ThsB__TIR-like_domain"/>
</dbReference>
<dbReference type="AlphaFoldDB" id="A0A0W8IH01"/>
<accession>A0A0W8IH01</accession>
<dbReference type="EMBL" id="LQBM01000003">
    <property type="protein sequence ID" value="KUG59115.1"/>
    <property type="molecule type" value="Genomic_DNA"/>
</dbReference>
<evidence type="ECO:0000313" key="3">
    <source>
        <dbReference type="Proteomes" id="UP000054023"/>
    </source>
</evidence>